<evidence type="ECO:0000256" key="3">
    <source>
        <dbReference type="ARBA" id="ARBA00005164"/>
    </source>
</evidence>
<dbReference type="SUPFAM" id="SSF55957">
    <property type="entry name" value="Phosphoglucomutase, C-terminal domain"/>
    <property type="match status" value="1"/>
</dbReference>
<feature type="domain" description="Alpha-D-phosphohexomutase alpha/beta/alpha" evidence="19">
    <location>
        <begin position="328"/>
        <end position="450"/>
    </location>
</feature>
<dbReference type="InterPro" id="IPR016055">
    <property type="entry name" value="A-D-PHexomutase_a/b/a-I/II/III"/>
</dbReference>
<organism evidence="20 21">
    <name type="scientific">Kroppenstedtia guangzhouensis</name>
    <dbReference type="NCBI Taxonomy" id="1274356"/>
    <lineage>
        <taxon>Bacteria</taxon>
        <taxon>Bacillati</taxon>
        <taxon>Bacillota</taxon>
        <taxon>Bacilli</taxon>
        <taxon>Bacillales</taxon>
        <taxon>Thermoactinomycetaceae</taxon>
        <taxon>Kroppenstedtia</taxon>
    </lineage>
</organism>
<evidence type="ECO:0000259" key="16">
    <source>
        <dbReference type="Pfam" id="PF00408"/>
    </source>
</evidence>
<evidence type="ECO:0000256" key="9">
    <source>
        <dbReference type="ARBA" id="ARBA00022723"/>
    </source>
</evidence>
<evidence type="ECO:0000256" key="2">
    <source>
        <dbReference type="ARBA" id="ARBA00001946"/>
    </source>
</evidence>
<dbReference type="RefSeq" id="WP_188432511.1">
    <property type="nucleotide sequence ID" value="NZ_BMEX01000006.1"/>
</dbReference>
<dbReference type="Pfam" id="PF02880">
    <property type="entry name" value="PGM_PMM_III"/>
    <property type="match status" value="1"/>
</dbReference>
<comment type="cofactor">
    <cofactor evidence="2">
        <name>Mg(2+)</name>
        <dbReference type="ChEBI" id="CHEBI:18420"/>
    </cofactor>
</comment>
<keyword evidence="21" id="KW-1185">Reference proteome</keyword>
<gene>
    <name evidence="20" type="primary">manB</name>
    <name evidence="20" type="ORF">GCM10007416_21260</name>
</gene>
<keyword evidence="10 15" id="KW-0460">Magnesium</keyword>
<evidence type="ECO:0000256" key="10">
    <source>
        <dbReference type="ARBA" id="ARBA00022842"/>
    </source>
</evidence>
<name>A0ABQ1GPW2_9BACL</name>
<feature type="domain" description="Alpha-D-phosphohexomutase C-terminal" evidence="16">
    <location>
        <begin position="510"/>
        <end position="554"/>
    </location>
</feature>
<evidence type="ECO:0000256" key="11">
    <source>
        <dbReference type="ARBA" id="ARBA00023235"/>
    </source>
</evidence>
<comment type="catalytic activity">
    <reaction evidence="1">
        <text>alpha-D-glucose 1-phosphate = alpha-D-glucose 6-phosphate</text>
        <dbReference type="Rhea" id="RHEA:23536"/>
        <dbReference type="ChEBI" id="CHEBI:58225"/>
        <dbReference type="ChEBI" id="CHEBI:58601"/>
        <dbReference type="EC" id="5.4.2.2"/>
    </reaction>
</comment>
<sequence>MTREGQAEGLLELWLKDPAIDRETKEELRRIAHDPKEVTDRFYKDLEFGTGGLRGLMGAGSNRVNRYTVGKVTQGLAQYLLQQERSPSVVIAYDPRCHSANFALEAALILAGNGIRARVFKGVRPTPELSFAVRHLRATAGIVITASHNPASYNGYKVYGRDGGQLPPEAAIQLLSQIRQVHSFADIKKMTRGEAEEEGWLHWIGDEVDEAYLNAVISLSRQPEGIGQIGHRLGIVYTPLHGSGNLLIRQALHRIGFEQVHVVKEQEEPDPFFSTVKIPNPEDPKVLAKAIRLAEQTRADLVIGTDPDADRMGVAIPDIRGEYTTLTGNQTGALLLHYLLSTMKANGTLPTDGAMVKTVVTGELGARIAQSYGVKVINTLTGFKYIGQKIEKFEQTGACQFVFGYEESCGYLAGTHARDKDAVAASMLISEAAAYYKSQGKSLYAVLEELHQIHGYFAEDIQTRTLKGMEGAKKIQEIMDDWRQNPPREINGSRFLRMEDFSQGLYGLPKENMLKFHLPDGGWFCLRPSGTEPKVKIYFATTGNSDKQASEQLQQLIHAVMGRIDEYLEES</sequence>
<evidence type="ECO:0000256" key="6">
    <source>
        <dbReference type="ARBA" id="ARBA00012728"/>
    </source>
</evidence>
<dbReference type="PANTHER" id="PTHR45745">
    <property type="entry name" value="PHOSPHOMANNOMUTASE 45A"/>
    <property type="match status" value="1"/>
</dbReference>
<dbReference type="InterPro" id="IPR036900">
    <property type="entry name" value="A-D-PHexomutase_C_sf"/>
</dbReference>
<accession>A0ABQ1GPW2</accession>
<dbReference type="InterPro" id="IPR005841">
    <property type="entry name" value="Alpha-D-phosphohexomutase_SF"/>
</dbReference>
<comment type="caution">
    <text evidence="20">The sequence shown here is derived from an EMBL/GenBank/DDBJ whole genome shotgun (WGS) entry which is preliminary data.</text>
</comment>
<dbReference type="InterPro" id="IPR005846">
    <property type="entry name" value="A-D-PHexomutase_a/b/a-III"/>
</dbReference>
<evidence type="ECO:0000259" key="18">
    <source>
        <dbReference type="Pfam" id="PF02879"/>
    </source>
</evidence>
<dbReference type="EMBL" id="BMEX01000006">
    <property type="protein sequence ID" value="GGA47839.1"/>
    <property type="molecule type" value="Genomic_DNA"/>
</dbReference>
<evidence type="ECO:0000256" key="5">
    <source>
        <dbReference type="ARBA" id="ARBA00010231"/>
    </source>
</evidence>
<dbReference type="Pfam" id="PF02878">
    <property type="entry name" value="PGM_PMM_I"/>
    <property type="match status" value="1"/>
</dbReference>
<proteinExistence type="inferred from homology"/>
<comment type="pathway">
    <text evidence="4">Lipid metabolism.</text>
</comment>
<evidence type="ECO:0000313" key="20">
    <source>
        <dbReference type="EMBL" id="GGA47839.1"/>
    </source>
</evidence>
<dbReference type="Pfam" id="PF00408">
    <property type="entry name" value="PGM_PMM_IV"/>
    <property type="match status" value="1"/>
</dbReference>
<evidence type="ECO:0000259" key="19">
    <source>
        <dbReference type="Pfam" id="PF02880"/>
    </source>
</evidence>
<dbReference type="Proteomes" id="UP000617979">
    <property type="component" value="Unassembled WGS sequence"/>
</dbReference>
<evidence type="ECO:0000256" key="4">
    <source>
        <dbReference type="ARBA" id="ARBA00005189"/>
    </source>
</evidence>
<feature type="domain" description="Alpha-D-phosphohexomutase alpha/beta/alpha" evidence="18">
    <location>
        <begin position="231"/>
        <end position="315"/>
    </location>
</feature>
<keyword evidence="7" id="KW-0313">Glucose metabolism</keyword>
<evidence type="ECO:0000256" key="15">
    <source>
        <dbReference type="RuleBase" id="RU004326"/>
    </source>
</evidence>
<comment type="similarity">
    <text evidence="5 15">Belongs to the phosphohexose mutase family.</text>
</comment>
<keyword evidence="9 15" id="KW-0479">Metal-binding</keyword>
<evidence type="ECO:0000259" key="17">
    <source>
        <dbReference type="Pfam" id="PF02878"/>
    </source>
</evidence>
<dbReference type="InterPro" id="IPR005845">
    <property type="entry name" value="A-D-PHexomutase_a/b/a-II"/>
</dbReference>
<evidence type="ECO:0000256" key="14">
    <source>
        <dbReference type="ARBA" id="ARBA00041467"/>
    </source>
</evidence>
<comment type="pathway">
    <text evidence="3">Glycolipid metabolism; diglucosyl-diacylglycerol biosynthesis.</text>
</comment>
<dbReference type="PANTHER" id="PTHR45745:SF1">
    <property type="entry name" value="PHOSPHOGLUCOMUTASE 2B-RELATED"/>
    <property type="match status" value="1"/>
</dbReference>
<evidence type="ECO:0000256" key="13">
    <source>
        <dbReference type="ARBA" id="ARBA00041398"/>
    </source>
</evidence>
<feature type="domain" description="Alpha-D-phosphohexomutase alpha/beta/alpha" evidence="17">
    <location>
        <begin position="47"/>
        <end position="179"/>
    </location>
</feature>
<evidence type="ECO:0000256" key="7">
    <source>
        <dbReference type="ARBA" id="ARBA00022526"/>
    </source>
</evidence>
<keyword evidence="8" id="KW-0597">Phosphoprotein</keyword>
<dbReference type="EC" id="5.4.2.2" evidence="6"/>
<keyword evidence="11" id="KW-0413">Isomerase</keyword>
<dbReference type="Gene3D" id="3.30.310.50">
    <property type="entry name" value="Alpha-D-phosphohexomutase, C-terminal domain"/>
    <property type="match status" value="1"/>
</dbReference>
<dbReference type="PROSITE" id="PS00710">
    <property type="entry name" value="PGM_PMM"/>
    <property type="match status" value="1"/>
</dbReference>
<dbReference type="Pfam" id="PF02879">
    <property type="entry name" value="PGM_PMM_II"/>
    <property type="match status" value="1"/>
</dbReference>
<protein>
    <recommendedName>
        <fullName evidence="12">Phosphoglucomutase</fullName>
        <ecNumber evidence="6">5.4.2.2</ecNumber>
    </recommendedName>
    <alternativeName>
        <fullName evidence="14">Alpha-phosphoglucomutase</fullName>
    </alternativeName>
    <alternativeName>
        <fullName evidence="13">Glucose phosphomutase</fullName>
    </alternativeName>
</protein>
<keyword evidence="7" id="KW-0119">Carbohydrate metabolism</keyword>
<dbReference type="InterPro" id="IPR016066">
    <property type="entry name" value="A-D-PHexomutase_CS"/>
</dbReference>
<evidence type="ECO:0000256" key="8">
    <source>
        <dbReference type="ARBA" id="ARBA00022553"/>
    </source>
</evidence>
<evidence type="ECO:0000256" key="12">
    <source>
        <dbReference type="ARBA" id="ARBA00039995"/>
    </source>
</evidence>
<dbReference type="InterPro" id="IPR005843">
    <property type="entry name" value="A-D-PHexomutase_C"/>
</dbReference>
<dbReference type="PRINTS" id="PR00509">
    <property type="entry name" value="PGMPMM"/>
</dbReference>
<evidence type="ECO:0000256" key="1">
    <source>
        <dbReference type="ARBA" id="ARBA00000443"/>
    </source>
</evidence>
<dbReference type="CDD" id="cd05799">
    <property type="entry name" value="PGM2"/>
    <property type="match status" value="1"/>
</dbReference>
<evidence type="ECO:0000313" key="21">
    <source>
        <dbReference type="Proteomes" id="UP000617979"/>
    </source>
</evidence>
<dbReference type="Gene3D" id="3.40.120.10">
    <property type="entry name" value="Alpha-D-Glucose-1,6-Bisphosphate, subunit A, domain 3"/>
    <property type="match status" value="3"/>
</dbReference>
<dbReference type="SUPFAM" id="SSF53738">
    <property type="entry name" value="Phosphoglucomutase, first 3 domains"/>
    <property type="match status" value="3"/>
</dbReference>
<dbReference type="InterPro" id="IPR005844">
    <property type="entry name" value="A-D-PHexomutase_a/b/a-I"/>
</dbReference>
<reference evidence="21" key="1">
    <citation type="journal article" date="2019" name="Int. J. Syst. Evol. Microbiol.">
        <title>The Global Catalogue of Microorganisms (GCM) 10K type strain sequencing project: providing services to taxonomists for standard genome sequencing and annotation.</title>
        <authorList>
            <consortium name="The Broad Institute Genomics Platform"/>
            <consortium name="The Broad Institute Genome Sequencing Center for Infectious Disease"/>
            <person name="Wu L."/>
            <person name="Ma J."/>
        </authorList>
    </citation>
    <scope>NUCLEOTIDE SEQUENCE [LARGE SCALE GENOMIC DNA]</scope>
    <source>
        <strain evidence="21">CGMCC 1.12404</strain>
    </source>
</reference>